<dbReference type="RefSeq" id="WP_089789735.1">
    <property type="nucleotide sequence ID" value="NZ_FOKW01000014.1"/>
</dbReference>
<gene>
    <name evidence="1" type="ORF">SAMN05444422_11440</name>
</gene>
<dbReference type="OrthoDB" id="350223at2157"/>
<proteinExistence type="predicted"/>
<accession>A0A1I1LB04</accession>
<keyword evidence="2" id="KW-1185">Reference proteome</keyword>
<evidence type="ECO:0000313" key="1">
    <source>
        <dbReference type="EMBL" id="SFC67563.1"/>
    </source>
</evidence>
<organism evidence="1 2">
    <name type="scientific">Natronobacterium haloterrestre</name>
    <name type="common">Halobiforma haloterrestris</name>
    <dbReference type="NCBI Taxonomy" id="148448"/>
    <lineage>
        <taxon>Archaea</taxon>
        <taxon>Methanobacteriati</taxon>
        <taxon>Methanobacteriota</taxon>
        <taxon>Stenosarchaea group</taxon>
        <taxon>Halobacteria</taxon>
        <taxon>Halobacteriales</taxon>
        <taxon>Natrialbaceae</taxon>
        <taxon>Natronobacterium</taxon>
    </lineage>
</organism>
<dbReference type="EMBL" id="FOKW01000014">
    <property type="protein sequence ID" value="SFC67563.1"/>
    <property type="molecule type" value="Genomic_DNA"/>
</dbReference>
<sequence>MTGATIKSVFVKTTPSEIEDDDNLGYELQKVRDDYEHAIIIQETEMRNARGRRYTLVSSGRVFPEDVQATIKPYLDRADFDHHLNPGTSDTVEEQEVRVMVETADGEDYHIQKLDEERYYVSRDNKPVKPPHAVNQKAEQVFPDYEPML</sequence>
<reference evidence="2" key="1">
    <citation type="submission" date="2016-10" db="EMBL/GenBank/DDBJ databases">
        <authorList>
            <person name="Varghese N."/>
            <person name="Submissions S."/>
        </authorList>
    </citation>
    <scope>NUCLEOTIDE SEQUENCE [LARGE SCALE GENOMIC DNA]</scope>
    <source>
        <strain evidence="2">DSM 13078</strain>
    </source>
</reference>
<dbReference type="Proteomes" id="UP000199161">
    <property type="component" value="Unassembled WGS sequence"/>
</dbReference>
<name>A0A1I1LB04_NATHA</name>
<evidence type="ECO:0000313" key="2">
    <source>
        <dbReference type="Proteomes" id="UP000199161"/>
    </source>
</evidence>
<protein>
    <submittedName>
        <fullName evidence="1">Uncharacterized protein</fullName>
    </submittedName>
</protein>
<dbReference type="AlphaFoldDB" id="A0A1I1LB04"/>